<dbReference type="SUPFAM" id="SSF56672">
    <property type="entry name" value="DNA/RNA polymerases"/>
    <property type="match status" value="1"/>
</dbReference>
<dbReference type="PROSITE" id="PS50878">
    <property type="entry name" value="RT_POL"/>
    <property type="match status" value="1"/>
</dbReference>
<dbReference type="Proteomes" id="UP000276133">
    <property type="component" value="Unassembled WGS sequence"/>
</dbReference>
<keyword evidence="3" id="KW-1185">Reference proteome</keyword>
<keyword evidence="2" id="KW-0695">RNA-directed DNA polymerase</keyword>
<proteinExistence type="predicted"/>
<keyword evidence="2" id="KW-0548">Nucleotidyltransferase</keyword>
<comment type="caution">
    <text evidence="2">The sequence shown here is derived from an EMBL/GenBank/DDBJ whole genome shotgun (WGS) entry which is preliminary data.</text>
</comment>
<dbReference type="GO" id="GO:0003964">
    <property type="term" value="F:RNA-directed DNA polymerase activity"/>
    <property type="evidence" value="ECO:0007669"/>
    <property type="project" value="UniProtKB-KW"/>
</dbReference>
<dbReference type="OrthoDB" id="9374136at2759"/>
<keyword evidence="2" id="KW-0808">Transferase</keyword>
<organism evidence="2 3">
    <name type="scientific">Brachionus plicatilis</name>
    <name type="common">Marine rotifer</name>
    <name type="synonym">Brachionus muelleri</name>
    <dbReference type="NCBI Taxonomy" id="10195"/>
    <lineage>
        <taxon>Eukaryota</taxon>
        <taxon>Metazoa</taxon>
        <taxon>Spiralia</taxon>
        <taxon>Gnathifera</taxon>
        <taxon>Rotifera</taxon>
        <taxon>Eurotatoria</taxon>
        <taxon>Monogononta</taxon>
        <taxon>Pseudotrocha</taxon>
        <taxon>Ploima</taxon>
        <taxon>Brachionidae</taxon>
        <taxon>Brachionus</taxon>
    </lineage>
</organism>
<sequence length="219" mass="24607">MRQLKNLNCVCELLLLESMLPQWLISFDCNLAVTSGKATKWQDVRAGVIQGSVLGPILFLLFILDINEYLPFGVELLKYADDILAYIGGNTFGNIPQEIVDAVQRCCVDNKMRLNVGKCKVIINPLRVLGSSVPTVYLLGQMLETVKSYKYLGFELSDSLDHDLQWRRVRSIVSPVEFLLKQLKLNGWSTPMIICVYRAYCLSHFTYSAVMLTSTSAAA</sequence>
<dbReference type="EMBL" id="REGN01002513">
    <property type="protein sequence ID" value="RNA27656.1"/>
    <property type="molecule type" value="Genomic_DNA"/>
</dbReference>
<dbReference type="InterPro" id="IPR000477">
    <property type="entry name" value="RT_dom"/>
</dbReference>
<protein>
    <submittedName>
        <fullName evidence="2">RNA-directed DNA polymerase from mobile element jockey-like</fullName>
    </submittedName>
</protein>
<dbReference type="InterPro" id="IPR043502">
    <property type="entry name" value="DNA/RNA_pol_sf"/>
</dbReference>
<dbReference type="PANTHER" id="PTHR33332">
    <property type="entry name" value="REVERSE TRANSCRIPTASE DOMAIN-CONTAINING PROTEIN"/>
    <property type="match status" value="1"/>
</dbReference>
<dbReference type="Pfam" id="PF00078">
    <property type="entry name" value="RVT_1"/>
    <property type="match status" value="1"/>
</dbReference>
<dbReference type="AlphaFoldDB" id="A0A3M7RVW7"/>
<accession>A0A3M7RVW7</accession>
<evidence type="ECO:0000313" key="2">
    <source>
        <dbReference type="EMBL" id="RNA27656.1"/>
    </source>
</evidence>
<dbReference type="STRING" id="10195.A0A3M7RVW7"/>
<feature type="domain" description="Reverse transcriptase" evidence="1">
    <location>
        <begin position="1"/>
        <end position="133"/>
    </location>
</feature>
<evidence type="ECO:0000259" key="1">
    <source>
        <dbReference type="PROSITE" id="PS50878"/>
    </source>
</evidence>
<name>A0A3M7RVW7_BRAPC</name>
<evidence type="ECO:0000313" key="3">
    <source>
        <dbReference type="Proteomes" id="UP000276133"/>
    </source>
</evidence>
<reference evidence="2 3" key="1">
    <citation type="journal article" date="2018" name="Sci. Rep.">
        <title>Genomic signatures of local adaptation to the degree of environmental predictability in rotifers.</title>
        <authorList>
            <person name="Franch-Gras L."/>
            <person name="Hahn C."/>
            <person name="Garcia-Roger E.M."/>
            <person name="Carmona M.J."/>
            <person name="Serra M."/>
            <person name="Gomez A."/>
        </authorList>
    </citation>
    <scope>NUCLEOTIDE SEQUENCE [LARGE SCALE GENOMIC DNA]</scope>
    <source>
        <strain evidence="2">HYR1</strain>
    </source>
</reference>
<gene>
    <name evidence="2" type="ORF">BpHYR1_048976</name>
</gene>